<dbReference type="InterPro" id="IPR011333">
    <property type="entry name" value="SKP1/BTB/POZ_sf"/>
</dbReference>
<dbReference type="Proteomes" id="UP001515480">
    <property type="component" value="Unassembled WGS sequence"/>
</dbReference>
<feature type="region of interest" description="Disordered" evidence="1">
    <location>
        <begin position="335"/>
        <end position="372"/>
    </location>
</feature>
<reference evidence="3 4" key="1">
    <citation type="journal article" date="2024" name="Science">
        <title>Giant polyketide synthase enzymes in the biosynthesis of giant marine polyether toxins.</title>
        <authorList>
            <person name="Fallon T.R."/>
            <person name="Shende V.V."/>
            <person name="Wierzbicki I.H."/>
            <person name="Pendleton A.L."/>
            <person name="Watervoot N.F."/>
            <person name="Auber R.P."/>
            <person name="Gonzalez D.J."/>
            <person name="Wisecaver J.H."/>
            <person name="Moore B.S."/>
        </authorList>
    </citation>
    <scope>NUCLEOTIDE SEQUENCE [LARGE SCALE GENOMIC DNA]</scope>
    <source>
        <strain evidence="3 4">12B1</strain>
    </source>
</reference>
<dbReference type="PROSITE" id="PS50097">
    <property type="entry name" value="BTB"/>
    <property type="match status" value="1"/>
</dbReference>
<organism evidence="3 4">
    <name type="scientific">Prymnesium parvum</name>
    <name type="common">Toxic golden alga</name>
    <dbReference type="NCBI Taxonomy" id="97485"/>
    <lineage>
        <taxon>Eukaryota</taxon>
        <taxon>Haptista</taxon>
        <taxon>Haptophyta</taxon>
        <taxon>Prymnesiophyceae</taxon>
        <taxon>Prymnesiales</taxon>
        <taxon>Prymnesiaceae</taxon>
        <taxon>Prymnesium</taxon>
    </lineage>
</organism>
<keyword evidence="4" id="KW-1185">Reference proteome</keyword>
<protein>
    <recommendedName>
        <fullName evidence="2">BTB domain-containing protein</fullName>
    </recommendedName>
</protein>
<evidence type="ECO:0000256" key="1">
    <source>
        <dbReference type="SAM" id="MobiDB-lite"/>
    </source>
</evidence>
<evidence type="ECO:0000313" key="3">
    <source>
        <dbReference type="EMBL" id="KAL1508822.1"/>
    </source>
</evidence>
<feature type="domain" description="BTB" evidence="2">
    <location>
        <begin position="84"/>
        <end position="148"/>
    </location>
</feature>
<feature type="region of interest" description="Disordered" evidence="1">
    <location>
        <begin position="386"/>
        <end position="564"/>
    </location>
</feature>
<feature type="compositionally biased region" description="Low complexity" evidence="1">
    <location>
        <begin position="397"/>
        <end position="558"/>
    </location>
</feature>
<feature type="region of interest" description="Disordered" evidence="1">
    <location>
        <begin position="1"/>
        <end position="49"/>
    </location>
</feature>
<dbReference type="PROSITE" id="PS50096">
    <property type="entry name" value="IQ"/>
    <property type="match status" value="2"/>
</dbReference>
<dbReference type="AlphaFoldDB" id="A0AB34IXY9"/>
<feature type="compositionally biased region" description="Basic and acidic residues" evidence="1">
    <location>
        <begin position="335"/>
        <end position="346"/>
    </location>
</feature>
<dbReference type="PANTHER" id="PTHR24410:SF23">
    <property type="entry name" value="BTB DOMAIN-CONTAINING PROTEIN-RELATED"/>
    <property type="match status" value="1"/>
</dbReference>
<dbReference type="InterPro" id="IPR000210">
    <property type="entry name" value="BTB/POZ_dom"/>
</dbReference>
<comment type="caution">
    <text evidence="3">The sequence shown here is derived from an EMBL/GenBank/DDBJ whole genome shotgun (WGS) entry which is preliminary data.</text>
</comment>
<dbReference type="SUPFAM" id="SSF54695">
    <property type="entry name" value="POZ domain"/>
    <property type="match status" value="1"/>
</dbReference>
<dbReference type="SMART" id="SM00225">
    <property type="entry name" value="BTB"/>
    <property type="match status" value="1"/>
</dbReference>
<dbReference type="InterPro" id="IPR051481">
    <property type="entry name" value="BTB-POZ/Galectin-3-binding"/>
</dbReference>
<dbReference type="Pfam" id="PF00651">
    <property type="entry name" value="BTB"/>
    <property type="match status" value="1"/>
</dbReference>
<accession>A0AB34IXY9</accession>
<dbReference type="EMBL" id="JBGBPQ010000016">
    <property type="protein sequence ID" value="KAL1508822.1"/>
    <property type="molecule type" value="Genomic_DNA"/>
</dbReference>
<dbReference type="PANTHER" id="PTHR24410">
    <property type="entry name" value="HL07962P-RELATED"/>
    <property type="match status" value="1"/>
</dbReference>
<gene>
    <name evidence="3" type="ORF">AB1Y20_004917</name>
</gene>
<evidence type="ECO:0000313" key="4">
    <source>
        <dbReference type="Proteomes" id="UP001515480"/>
    </source>
</evidence>
<dbReference type="Gene3D" id="3.30.710.10">
    <property type="entry name" value="Potassium Channel Kv1.1, Chain A"/>
    <property type="match status" value="1"/>
</dbReference>
<dbReference type="CDD" id="cd18186">
    <property type="entry name" value="BTB_POZ_ZBTB_KLHL-like"/>
    <property type="match status" value="1"/>
</dbReference>
<sequence>MRASRLAAPPPPRAPHTLSDGLTRTRPRPPRASPPLPSPRRRSPPLSASVHAALALETSRGDFDFSPDGLLPRLAAARRDELLTDLTLLAGGRRFACHRLVLAAWSGYFRAMFSGRWREAKEVRLECEAEELECFLGFCYSGALRRLTPRVAAALAPLAAFLDVPPLEDVCAAVLLRHATPAELLRLLGGSSSARLRALCAAQLAHEAAELLPPASGEGAAEIGALPREAMRELRALPLEAMRELLAEAAACDPAASLRLALAWADGRGGAEGACEAVLPLVPLHAVGAAALRDLLAARPHLLHSAALQGLVHAACKQHSLTAFHKGLPLRRLPLRREPSECERRRSGGAAGGGEPPPLLPPRGGGDEAAAAAAVQAAARGVAARRRVAAVRREHTAASTTSPSSIPTAAMPTTTTSPSSIPTAAMPTTTTSPSSIPTAAMPTTTTSPSSIPTAAMPTTTTSSSSIPTAAMPTTTTSPSSIPTAAMPTTTTSSSSIPTAAIPTTTSPSSTPTATTPPASTTAAASISPAIPTTTSPSSAPTAGSLPASTTSAIPTASTRGGGVRSAREARAAAACVSLQAAWRGRRQRYRGSAADVVGLRGIRRELAAMVEDDVFARMLRQMQERAAVQLQAAARRRIARRLRQSLTPPPPPPAEEVWTCPLRLCHRRGCKCNAVNVERRRTLSSTKLPLQPPAA</sequence>
<name>A0AB34IXY9_PRYPA</name>
<proteinExistence type="predicted"/>
<evidence type="ECO:0000259" key="2">
    <source>
        <dbReference type="PROSITE" id="PS50097"/>
    </source>
</evidence>